<dbReference type="Proteomes" id="UP000320672">
    <property type="component" value="Chromosome"/>
</dbReference>
<dbReference type="KEGG" id="rml:FF011L_13390"/>
<dbReference type="EMBL" id="CP036262">
    <property type="protein sequence ID" value="QDS92592.1"/>
    <property type="molecule type" value="Genomic_DNA"/>
</dbReference>
<evidence type="ECO:0000313" key="1">
    <source>
        <dbReference type="EMBL" id="QDS92592.1"/>
    </source>
</evidence>
<keyword evidence="2" id="KW-1185">Reference proteome</keyword>
<reference evidence="1 2" key="1">
    <citation type="submission" date="2019-02" db="EMBL/GenBank/DDBJ databases">
        <title>Deep-cultivation of Planctomycetes and their phenomic and genomic characterization uncovers novel biology.</title>
        <authorList>
            <person name="Wiegand S."/>
            <person name="Jogler M."/>
            <person name="Boedeker C."/>
            <person name="Pinto D."/>
            <person name="Vollmers J."/>
            <person name="Rivas-Marin E."/>
            <person name="Kohn T."/>
            <person name="Peeters S.H."/>
            <person name="Heuer A."/>
            <person name="Rast P."/>
            <person name="Oberbeckmann S."/>
            <person name="Bunk B."/>
            <person name="Jeske O."/>
            <person name="Meyerdierks A."/>
            <person name="Storesund J.E."/>
            <person name="Kallscheuer N."/>
            <person name="Luecker S."/>
            <person name="Lage O.M."/>
            <person name="Pohl T."/>
            <person name="Merkel B.J."/>
            <person name="Hornburger P."/>
            <person name="Mueller R.-W."/>
            <person name="Bruemmer F."/>
            <person name="Labrenz M."/>
            <person name="Spormann A.M."/>
            <person name="Op den Camp H."/>
            <person name="Overmann J."/>
            <person name="Amann R."/>
            <person name="Jetten M.S.M."/>
            <person name="Mascher T."/>
            <person name="Medema M.H."/>
            <person name="Devos D.P."/>
            <person name="Kaster A.-K."/>
            <person name="Ovreas L."/>
            <person name="Rohde M."/>
            <person name="Galperin M.Y."/>
            <person name="Jogler C."/>
        </authorList>
    </citation>
    <scope>NUCLEOTIDE SEQUENCE [LARGE SCALE GENOMIC DNA]</scope>
    <source>
        <strain evidence="1 2">FF011L</strain>
    </source>
</reference>
<name>A0A517MCI0_9BACT</name>
<protein>
    <submittedName>
        <fullName evidence="1">Uncharacterized protein</fullName>
    </submittedName>
</protein>
<accession>A0A517MCI0</accession>
<proteinExistence type="predicted"/>
<organism evidence="1 2">
    <name type="scientific">Roseimaritima multifibrata</name>
    <dbReference type="NCBI Taxonomy" id="1930274"/>
    <lineage>
        <taxon>Bacteria</taxon>
        <taxon>Pseudomonadati</taxon>
        <taxon>Planctomycetota</taxon>
        <taxon>Planctomycetia</taxon>
        <taxon>Pirellulales</taxon>
        <taxon>Pirellulaceae</taxon>
        <taxon>Roseimaritima</taxon>
    </lineage>
</organism>
<evidence type="ECO:0000313" key="2">
    <source>
        <dbReference type="Proteomes" id="UP000320672"/>
    </source>
</evidence>
<sequence>MAGLVIWPICVSHNGLREQPLQAIHTIIELGWPL</sequence>
<dbReference type="AlphaFoldDB" id="A0A517MCI0"/>
<gene>
    <name evidence="1" type="ORF">FF011L_13390</name>
</gene>